<comment type="caution">
    <text evidence="2">The sequence shown here is derived from an EMBL/GenBank/DDBJ whole genome shotgun (WGS) entry which is preliminary data.</text>
</comment>
<protein>
    <recommendedName>
        <fullName evidence="4">Lipocalin/cytosolic fatty-acid binding domain-containing protein</fullName>
    </recommendedName>
</protein>
<dbReference type="AlphaFoldDB" id="A0A812TWX0"/>
<proteinExistence type="predicted"/>
<keyword evidence="1" id="KW-0732">Signal</keyword>
<dbReference type="SUPFAM" id="SSF50814">
    <property type="entry name" value="Lipocalins"/>
    <property type="match status" value="1"/>
</dbReference>
<organism evidence="2 3">
    <name type="scientific">Symbiodinium pilosum</name>
    <name type="common">Dinoflagellate</name>
    <dbReference type="NCBI Taxonomy" id="2952"/>
    <lineage>
        <taxon>Eukaryota</taxon>
        <taxon>Sar</taxon>
        <taxon>Alveolata</taxon>
        <taxon>Dinophyceae</taxon>
        <taxon>Suessiales</taxon>
        <taxon>Symbiodiniaceae</taxon>
        <taxon>Symbiodinium</taxon>
    </lineage>
</organism>
<evidence type="ECO:0000313" key="3">
    <source>
        <dbReference type="Proteomes" id="UP000649617"/>
    </source>
</evidence>
<dbReference type="EMBL" id="CAJNIZ010032994">
    <property type="protein sequence ID" value="CAE7541440.1"/>
    <property type="molecule type" value="Genomic_DNA"/>
</dbReference>
<accession>A0A812TWX0</accession>
<reference evidence="2" key="1">
    <citation type="submission" date="2021-02" db="EMBL/GenBank/DDBJ databases">
        <authorList>
            <person name="Dougan E. K."/>
            <person name="Rhodes N."/>
            <person name="Thang M."/>
            <person name="Chan C."/>
        </authorList>
    </citation>
    <scope>NUCLEOTIDE SEQUENCE</scope>
</reference>
<evidence type="ECO:0008006" key="4">
    <source>
        <dbReference type="Google" id="ProtNLM"/>
    </source>
</evidence>
<evidence type="ECO:0000313" key="2">
    <source>
        <dbReference type="EMBL" id="CAE7541440.1"/>
    </source>
</evidence>
<dbReference type="Gene3D" id="2.40.128.20">
    <property type="match status" value="1"/>
</dbReference>
<name>A0A812TWX0_SYMPI</name>
<keyword evidence="3" id="KW-1185">Reference proteome</keyword>
<feature type="chain" id="PRO_5032369445" description="Lipocalin/cytosolic fatty-acid binding domain-containing protein" evidence="1">
    <location>
        <begin position="18"/>
        <end position="379"/>
    </location>
</feature>
<dbReference type="OrthoDB" id="565904at2759"/>
<evidence type="ECO:0000256" key="1">
    <source>
        <dbReference type="SAM" id="SignalP"/>
    </source>
</evidence>
<dbReference type="InterPro" id="IPR012674">
    <property type="entry name" value="Calycin"/>
</dbReference>
<sequence>MSRKLIAALAFAPAVVANSCPSSSALVHASCQVKVTADATCSEVMSEMKARVEGISTGAWHDPHNNGVYSLLSQSDGDLDFQRVTGNKKYTDLLKFTFEDAADNTCNIQGCSASQVTSVADFSTNYCNLRMLYCGANEGCKPVQKDFAITETAVDPSFGAGKDASQCLKTASLTFLSPQTPADGAAQCPPAGFDTVKDFDLKSFIAKRWYIQQQMAIKYLPASQNRCVYAEYKLKEKPSTFGYDVSVHNHAELVEPPHTPYDSGDKICAKIVDKARGKLEVAPCFLPTFAAGPYWVIDYDEAAGYALISGGAPTIAAEKGCKTGTDTNDSGLWIFTRAQKRDEELVQKVRAIASSKGFDLSVLNDVDQSDCGNLTQIVV</sequence>
<dbReference type="PANTHER" id="PTHR38564">
    <property type="entry name" value="SI:CH73-250A16.5-RELATED"/>
    <property type="match status" value="1"/>
</dbReference>
<feature type="signal peptide" evidence="1">
    <location>
        <begin position="1"/>
        <end position="17"/>
    </location>
</feature>
<dbReference type="Proteomes" id="UP000649617">
    <property type="component" value="Unassembled WGS sequence"/>
</dbReference>
<gene>
    <name evidence="2" type="ORF">SPIL2461_LOCUS14325</name>
</gene>
<dbReference type="PANTHER" id="PTHR38564:SF2">
    <property type="entry name" value="WU:FC46H12 PRECURSOR"/>
    <property type="match status" value="1"/>
</dbReference>